<dbReference type="Proteomes" id="UP000031192">
    <property type="component" value="Unassembled WGS sequence"/>
</dbReference>
<feature type="compositionally biased region" description="Basic and acidic residues" evidence="1">
    <location>
        <begin position="20"/>
        <end position="35"/>
    </location>
</feature>
<feature type="compositionally biased region" description="Polar residues" evidence="1">
    <location>
        <begin position="40"/>
        <end position="50"/>
    </location>
</feature>
<feature type="compositionally biased region" description="Acidic residues" evidence="1">
    <location>
        <begin position="138"/>
        <end position="190"/>
    </location>
</feature>
<gene>
    <name evidence="3" type="ORF">MGU_07965</name>
</gene>
<feature type="compositionally biased region" description="Polar residues" evidence="1">
    <location>
        <begin position="214"/>
        <end position="235"/>
    </location>
</feature>
<protein>
    <recommendedName>
        <fullName evidence="5">CAP domain protein</fullName>
    </recommendedName>
</protein>
<dbReference type="AlphaFoldDB" id="A0A0B4GD20"/>
<feature type="chain" id="PRO_5013379970" description="CAP domain protein" evidence="2">
    <location>
        <begin position="16"/>
        <end position="374"/>
    </location>
</feature>
<evidence type="ECO:0000256" key="2">
    <source>
        <dbReference type="SAM" id="SignalP"/>
    </source>
</evidence>
<keyword evidence="2" id="KW-0732">Signal</keyword>
<evidence type="ECO:0008006" key="5">
    <source>
        <dbReference type="Google" id="ProtNLM"/>
    </source>
</evidence>
<evidence type="ECO:0000256" key="1">
    <source>
        <dbReference type="SAM" id="MobiDB-lite"/>
    </source>
</evidence>
<accession>A0A0B4GD20</accession>
<feature type="compositionally biased region" description="Basic and acidic residues" evidence="1">
    <location>
        <begin position="51"/>
        <end position="91"/>
    </location>
</feature>
<feature type="compositionally biased region" description="Low complexity" evidence="1">
    <location>
        <begin position="202"/>
        <end position="212"/>
    </location>
</feature>
<evidence type="ECO:0000313" key="3">
    <source>
        <dbReference type="EMBL" id="KID84815.1"/>
    </source>
</evidence>
<feature type="region of interest" description="Disordered" evidence="1">
    <location>
        <begin position="18"/>
        <end position="236"/>
    </location>
</feature>
<keyword evidence="4" id="KW-1185">Reference proteome</keyword>
<comment type="caution">
    <text evidence="3">The sequence shown here is derived from an EMBL/GenBank/DDBJ whole genome shotgun (WGS) entry which is preliminary data.</text>
</comment>
<dbReference type="EMBL" id="AZNH01000037">
    <property type="protein sequence ID" value="KID84815.1"/>
    <property type="molecule type" value="Genomic_DNA"/>
</dbReference>
<feature type="signal peptide" evidence="2">
    <location>
        <begin position="1"/>
        <end position="15"/>
    </location>
</feature>
<dbReference type="HOGENOM" id="CLU_037232_0_0_1"/>
<sequence>MRVPLLVAALPLVSALPRSLLDKRTTDTDPNRGRAADVNWNGQNDYSSLQGKDRDPSWQGKDRDPSWQGKDRDPSWQGKDRDPSWQGEDNHPSWQGEDNHPSWQGEDNHPSWQGEDNHPSWNGPDWPEDPYFPPGSPEDNDLPEDEDDCPPEDDGLPEDNDQPDDNDQPEDDQPEDDCPSEDNPPDEDESPNPGDDTPPKPSATTTSASDKPVATQTEPVVSATPSPTEVPSGTNKDLYMPVVDKWLAELKLRPLKYDAELAKTALQCSELSNGDLKHRGKNAQIMAPGKEKEFERVFVGGWLGERSDLFPDQEVWGNFSQGWDYQGQTGHADYLADQGTYDDGTPLKLTKIGCGWAQGLKGGQQWYMWTCDLA</sequence>
<dbReference type="OrthoDB" id="4940977at2759"/>
<evidence type="ECO:0000313" key="4">
    <source>
        <dbReference type="Proteomes" id="UP000031192"/>
    </source>
</evidence>
<reference evidence="3 4" key="1">
    <citation type="journal article" date="2014" name="Proc. Natl. Acad. Sci. U.S.A.">
        <title>Trajectory and genomic determinants of fungal-pathogen speciation and host adaptation.</title>
        <authorList>
            <person name="Hu X."/>
            <person name="Xiao G."/>
            <person name="Zheng P."/>
            <person name="Shang Y."/>
            <person name="Su Y."/>
            <person name="Zhang X."/>
            <person name="Liu X."/>
            <person name="Zhan S."/>
            <person name="St Leger R.J."/>
            <person name="Wang C."/>
        </authorList>
    </citation>
    <scope>NUCLEOTIDE SEQUENCE [LARGE SCALE GENOMIC DNA]</scope>
    <source>
        <strain evidence="3 4">ARSEF 977</strain>
    </source>
</reference>
<name>A0A0B4GD20_METGA</name>
<proteinExistence type="predicted"/>
<organism evidence="3 4">
    <name type="scientific">Metarhizium guizhouense (strain ARSEF 977)</name>
    <dbReference type="NCBI Taxonomy" id="1276136"/>
    <lineage>
        <taxon>Eukaryota</taxon>
        <taxon>Fungi</taxon>
        <taxon>Dikarya</taxon>
        <taxon>Ascomycota</taxon>
        <taxon>Pezizomycotina</taxon>
        <taxon>Sordariomycetes</taxon>
        <taxon>Hypocreomycetidae</taxon>
        <taxon>Hypocreales</taxon>
        <taxon>Clavicipitaceae</taxon>
        <taxon>Metarhizium</taxon>
    </lineage>
</organism>